<comment type="caution">
    <text evidence="1">The sequence shown here is derived from an EMBL/GenBank/DDBJ whole genome shotgun (WGS) entry which is preliminary data.</text>
</comment>
<accession>A0ACC1JJA7</accession>
<dbReference type="EMBL" id="JANBUJ010003878">
    <property type="protein sequence ID" value="KAJ2759147.1"/>
    <property type="molecule type" value="Genomic_DNA"/>
</dbReference>
<sequence length="241" mass="25888">MSTLSSSSGYSEGRRLSIAPGTVDIPPSRLEAIRRHSHEGFEALHHCMVGHLFSKHLVRVQERRKASYILGDEQQQQQAPERRSRPQPLGAWSATARGPNRGAGVNVLSPVTEAAVIDCPPSATPPHSPNGRASRGTMAVTTCELLPMDRGPASASWEASGSGRGYADRLCGSAAAAAQLEVPLPSAPLRSYCIESPVCIPHRNRSVSLDPTLLIRLPTAYPSLAGDSRQQSSPREFHDDM</sequence>
<name>A0ACC1JJA7_9FUNG</name>
<evidence type="ECO:0000313" key="2">
    <source>
        <dbReference type="Proteomes" id="UP001140234"/>
    </source>
</evidence>
<protein>
    <submittedName>
        <fullName evidence="1">Uncharacterized protein</fullName>
    </submittedName>
</protein>
<keyword evidence="2" id="KW-1185">Reference proteome</keyword>
<dbReference type="Proteomes" id="UP001140234">
    <property type="component" value="Unassembled WGS sequence"/>
</dbReference>
<evidence type="ECO:0000313" key="1">
    <source>
        <dbReference type="EMBL" id="KAJ2759147.1"/>
    </source>
</evidence>
<organism evidence="1 2">
    <name type="scientific">Coemansia nantahalensis</name>
    <dbReference type="NCBI Taxonomy" id="2789366"/>
    <lineage>
        <taxon>Eukaryota</taxon>
        <taxon>Fungi</taxon>
        <taxon>Fungi incertae sedis</taxon>
        <taxon>Zoopagomycota</taxon>
        <taxon>Kickxellomycotina</taxon>
        <taxon>Kickxellomycetes</taxon>
        <taxon>Kickxellales</taxon>
        <taxon>Kickxellaceae</taxon>
        <taxon>Coemansia</taxon>
    </lineage>
</organism>
<reference evidence="1" key="1">
    <citation type="submission" date="2022-07" db="EMBL/GenBank/DDBJ databases">
        <title>Phylogenomic reconstructions and comparative analyses of Kickxellomycotina fungi.</title>
        <authorList>
            <person name="Reynolds N.K."/>
            <person name="Stajich J.E."/>
            <person name="Barry K."/>
            <person name="Grigoriev I.V."/>
            <person name="Crous P."/>
            <person name="Smith M.E."/>
        </authorList>
    </citation>
    <scope>NUCLEOTIDE SEQUENCE</scope>
    <source>
        <strain evidence="1">CBS 109366</strain>
    </source>
</reference>
<gene>
    <name evidence="1" type="ORF">IWQ57_006631</name>
</gene>
<proteinExistence type="predicted"/>